<dbReference type="RefSeq" id="WP_163112368.1">
    <property type="nucleotide sequence ID" value="NZ_JAAAWP010000009.1"/>
</dbReference>
<dbReference type="CDD" id="cd00156">
    <property type="entry name" value="REC"/>
    <property type="match status" value="1"/>
</dbReference>
<keyword evidence="5" id="KW-0804">Transcription</keyword>
<evidence type="ECO:0000256" key="4">
    <source>
        <dbReference type="ARBA" id="ARBA00023125"/>
    </source>
</evidence>
<evidence type="ECO:0000259" key="7">
    <source>
        <dbReference type="PROSITE" id="PS50110"/>
    </source>
</evidence>
<dbReference type="InterPro" id="IPR039420">
    <property type="entry name" value="WalR-like"/>
</dbReference>
<keyword evidence="9" id="KW-1185">Reference proteome</keyword>
<dbReference type="PANTHER" id="PTHR48111:SF1">
    <property type="entry name" value="TWO-COMPONENT RESPONSE REGULATOR ORR33"/>
    <property type="match status" value="1"/>
</dbReference>
<dbReference type="GO" id="GO:0000156">
    <property type="term" value="F:phosphorelay response regulator activity"/>
    <property type="evidence" value="ECO:0007669"/>
    <property type="project" value="TreeGrafter"/>
</dbReference>
<evidence type="ECO:0000313" key="9">
    <source>
        <dbReference type="Proteomes" id="UP000478837"/>
    </source>
</evidence>
<protein>
    <submittedName>
        <fullName evidence="8">Response regulator</fullName>
    </submittedName>
</protein>
<dbReference type="GO" id="GO:0006355">
    <property type="term" value="P:regulation of DNA-templated transcription"/>
    <property type="evidence" value="ECO:0007669"/>
    <property type="project" value="TreeGrafter"/>
</dbReference>
<gene>
    <name evidence="8" type="ORF">GTW09_13850</name>
</gene>
<dbReference type="GO" id="GO:0000976">
    <property type="term" value="F:transcription cis-regulatory region binding"/>
    <property type="evidence" value="ECO:0007669"/>
    <property type="project" value="TreeGrafter"/>
</dbReference>
<name>A0A6L9MWH2_9ALTE</name>
<accession>A0A6L9MWH2</accession>
<dbReference type="Proteomes" id="UP000478837">
    <property type="component" value="Unassembled WGS sequence"/>
</dbReference>
<dbReference type="PANTHER" id="PTHR48111">
    <property type="entry name" value="REGULATOR OF RPOS"/>
    <property type="match status" value="1"/>
</dbReference>
<feature type="domain" description="Response regulatory" evidence="7">
    <location>
        <begin position="3"/>
        <end position="121"/>
    </location>
</feature>
<reference evidence="8 9" key="1">
    <citation type="submission" date="2020-01" db="EMBL/GenBank/DDBJ databases">
        <title>Genomes of bacteria type strains.</title>
        <authorList>
            <person name="Chen J."/>
            <person name="Zhu S."/>
            <person name="Yang J."/>
        </authorList>
    </citation>
    <scope>NUCLEOTIDE SEQUENCE [LARGE SCALE GENOMIC DNA]</scope>
    <source>
        <strain evidence="8 9">LMG 22958</strain>
    </source>
</reference>
<dbReference type="GO" id="GO:0032993">
    <property type="term" value="C:protein-DNA complex"/>
    <property type="evidence" value="ECO:0007669"/>
    <property type="project" value="TreeGrafter"/>
</dbReference>
<comment type="caution">
    <text evidence="8">The sequence shown here is derived from an EMBL/GenBank/DDBJ whole genome shotgun (WGS) entry which is preliminary data.</text>
</comment>
<keyword evidence="4" id="KW-0238">DNA-binding</keyword>
<organism evidence="8 9">
    <name type="scientific">Alteromonas hispanica</name>
    <dbReference type="NCBI Taxonomy" id="315421"/>
    <lineage>
        <taxon>Bacteria</taxon>
        <taxon>Pseudomonadati</taxon>
        <taxon>Pseudomonadota</taxon>
        <taxon>Gammaproteobacteria</taxon>
        <taxon>Alteromonadales</taxon>
        <taxon>Alteromonadaceae</taxon>
        <taxon>Alteromonas/Salinimonas group</taxon>
        <taxon>Alteromonas</taxon>
    </lineage>
</organism>
<dbReference type="InterPro" id="IPR011006">
    <property type="entry name" value="CheY-like_superfamily"/>
</dbReference>
<dbReference type="PROSITE" id="PS50110">
    <property type="entry name" value="RESPONSE_REGULATORY"/>
    <property type="match status" value="1"/>
</dbReference>
<evidence type="ECO:0000256" key="3">
    <source>
        <dbReference type="ARBA" id="ARBA00023015"/>
    </source>
</evidence>
<dbReference type="AlphaFoldDB" id="A0A6L9MWH2"/>
<keyword evidence="3" id="KW-0805">Transcription regulation</keyword>
<feature type="modified residue" description="4-aspartylphosphate" evidence="6">
    <location>
        <position position="56"/>
    </location>
</feature>
<proteinExistence type="predicted"/>
<evidence type="ECO:0000256" key="5">
    <source>
        <dbReference type="ARBA" id="ARBA00023163"/>
    </source>
</evidence>
<dbReference type="SUPFAM" id="SSF52172">
    <property type="entry name" value="CheY-like"/>
    <property type="match status" value="1"/>
</dbReference>
<sequence length="127" mass="13992">MLSIAVIEDDQITLDLITDALETQLDATVYPFSRSKYARDFLLQQTPDSLNLVISDQLMPDYDGLSLLKLCRSKGLEIPFLLITADPHKSLVLDAAKLNVSGFLAKPISMKELVATSDKVTSQNHGN</sequence>
<dbReference type="Pfam" id="PF00072">
    <property type="entry name" value="Response_reg"/>
    <property type="match status" value="1"/>
</dbReference>
<dbReference type="InterPro" id="IPR001789">
    <property type="entry name" value="Sig_transdc_resp-reg_receiver"/>
</dbReference>
<dbReference type="SMART" id="SM00448">
    <property type="entry name" value="REC"/>
    <property type="match status" value="1"/>
</dbReference>
<keyword evidence="2" id="KW-0902">Two-component regulatory system</keyword>
<evidence type="ECO:0000313" key="8">
    <source>
        <dbReference type="EMBL" id="NDW22609.1"/>
    </source>
</evidence>
<dbReference type="EMBL" id="JAAAWP010000009">
    <property type="protein sequence ID" value="NDW22609.1"/>
    <property type="molecule type" value="Genomic_DNA"/>
</dbReference>
<evidence type="ECO:0000256" key="1">
    <source>
        <dbReference type="ARBA" id="ARBA00022553"/>
    </source>
</evidence>
<keyword evidence="1 6" id="KW-0597">Phosphoprotein</keyword>
<dbReference type="Gene3D" id="3.40.50.2300">
    <property type="match status" value="1"/>
</dbReference>
<evidence type="ECO:0000256" key="6">
    <source>
        <dbReference type="PROSITE-ProRule" id="PRU00169"/>
    </source>
</evidence>
<evidence type="ECO:0000256" key="2">
    <source>
        <dbReference type="ARBA" id="ARBA00023012"/>
    </source>
</evidence>
<dbReference type="GO" id="GO:0005829">
    <property type="term" value="C:cytosol"/>
    <property type="evidence" value="ECO:0007669"/>
    <property type="project" value="TreeGrafter"/>
</dbReference>